<dbReference type="GO" id="GO:0019631">
    <property type="term" value="P:quinate catabolic process"/>
    <property type="evidence" value="ECO:0007669"/>
    <property type="project" value="TreeGrafter"/>
</dbReference>
<dbReference type="PANTHER" id="PTHR21272">
    <property type="entry name" value="CATABOLIC 3-DEHYDROQUINASE"/>
    <property type="match status" value="1"/>
</dbReference>
<dbReference type="InterPro" id="IPR036441">
    <property type="entry name" value="DHquinase_II_sf"/>
</dbReference>
<dbReference type="GO" id="GO:0009423">
    <property type="term" value="P:chorismate biosynthetic process"/>
    <property type="evidence" value="ECO:0007669"/>
    <property type="project" value="UniProtKB-UniRule"/>
</dbReference>
<dbReference type="Pfam" id="PF01220">
    <property type="entry name" value="DHquinase_II"/>
    <property type="match status" value="1"/>
</dbReference>
<dbReference type="EC" id="4.2.1.10" evidence="5 7"/>
<comment type="catalytic activity">
    <reaction evidence="1 7">
        <text>3-dehydroquinate = 3-dehydroshikimate + H2O</text>
        <dbReference type="Rhea" id="RHEA:21096"/>
        <dbReference type="ChEBI" id="CHEBI:15377"/>
        <dbReference type="ChEBI" id="CHEBI:16630"/>
        <dbReference type="ChEBI" id="CHEBI:32364"/>
        <dbReference type="EC" id="4.2.1.10"/>
    </reaction>
</comment>
<dbReference type="CDD" id="cd00466">
    <property type="entry name" value="DHQase_II"/>
    <property type="match status" value="1"/>
</dbReference>
<proteinExistence type="inferred from homology"/>
<feature type="binding site" evidence="7 8">
    <location>
        <position position="42"/>
    </location>
    <ligand>
        <name>substrate</name>
    </ligand>
</feature>
<feature type="binding site" evidence="7 8">
    <location>
        <begin position="56"/>
        <end position="57"/>
    </location>
    <ligand>
        <name>substrate</name>
    </ligand>
</feature>
<dbReference type="UniPathway" id="UPA00053">
    <property type="reaction ID" value="UER00086"/>
</dbReference>
<keyword evidence="6 7" id="KW-0456">Lyase</keyword>
<dbReference type="GO" id="GO:0003855">
    <property type="term" value="F:3-dehydroquinate dehydratase activity"/>
    <property type="evidence" value="ECO:0007669"/>
    <property type="project" value="UniProtKB-UniRule"/>
</dbReference>
<dbReference type="PANTHER" id="PTHR21272:SF3">
    <property type="entry name" value="CATABOLIC 3-DEHYDROQUINASE"/>
    <property type="match status" value="1"/>
</dbReference>
<sequence length="108" mass="12199">MKFFQSNHEGAIIDVLQNERHWAEGIVINPGALTHYSYAIRDAVASIRLPTVEAHLSDIHHREEFRRVSVIAPACIAQVSGKGHQSYLVAIERLLAEAKGLDFDRRLR</sequence>
<dbReference type="HAMAP" id="MF_00169">
    <property type="entry name" value="AroQ"/>
    <property type="match status" value="1"/>
</dbReference>
<dbReference type="NCBIfam" id="NF003807">
    <property type="entry name" value="PRK05395.1-4"/>
    <property type="match status" value="1"/>
</dbReference>
<dbReference type="Gene3D" id="3.40.50.9100">
    <property type="entry name" value="Dehydroquinase, class II"/>
    <property type="match status" value="1"/>
</dbReference>
<reference evidence="9 10" key="1">
    <citation type="journal article" date="2016" name="Nat. Commun.">
        <title>Thousands of microbial genomes shed light on interconnected biogeochemical processes in an aquifer system.</title>
        <authorList>
            <person name="Anantharaman K."/>
            <person name="Brown C.T."/>
            <person name="Hug L.A."/>
            <person name="Sharon I."/>
            <person name="Castelle C.J."/>
            <person name="Probst A.J."/>
            <person name="Thomas B.C."/>
            <person name="Singh A."/>
            <person name="Wilkins M.J."/>
            <person name="Karaoz U."/>
            <person name="Brodie E.L."/>
            <person name="Williams K.H."/>
            <person name="Hubbard S.S."/>
            <person name="Banfield J.F."/>
        </authorList>
    </citation>
    <scope>NUCLEOTIDE SEQUENCE [LARGE SCALE GENOMIC DNA]</scope>
    <source>
        <strain evidence="10">RBG_16_55_9</strain>
    </source>
</reference>
<dbReference type="PIRSF" id="PIRSF001399">
    <property type="entry name" value="DHquinase_II"/>
    <property type="match status" value="1"/>
</dbReference>
<dbReference type="EMBL" id="MFGX01000121">
    <property type="protein sequence ID" value="OGF53057.1"/>
    <property type="molecule type" value="Genomic_DNA"/>
</dbReference>
<evidence type="ECO:0000256" key="7">
    <source>
        <dbReference type="HAMAP-Rule" id="MF_00169"/>
    </source>
</evidence>
<feature type="binding site" evidence="7 8">
    <location>
        <position position="35"/>
    </location>
    <ligand>
        <name>substrate</name>
    </ligand>
</feature>
<comment type="caution">
    <text evidence="9">The sequence shown here is derived from an EMBL/GenBank/DDBJ whole genome shotgun (WGS) entry which is preliminary data.</text>
</comment>
<evidence type="ECO:0000256" key="6">
    <source>
        <dbReference type="ARBA" id="ARBA00023239"/>
    </source>
</evidence>
<gene>
    <name evidence="7" type="primary">aroQ</name>
    <name evidence="9" type="ORF">A2Z21_00215</name>
</gene>
<evidence type="ECO:0000313" key="10">
    <source>
        <dbReference type="Proteomes" id="UP000179157"/>
    </source>
</evidence>
<feature type="active site" description="Proton donor" evidence="7">
    <location>
        <position position="55"/>
    </location>
</feature>
<comment type="pathway">
    <text evidence="2 7">Metabolic intermediate biosynthesis; chorismate biosynthesis; chorismate from D-erythrose 4-phosphate and phosphoenolpyruvate: step 3/7.</text>
</comment>
<dbReference type="SUPFAM" id="SSF52304">
    <property type="entry name" value="Type II 3-dehydroquinate dehydratase"/>
    <property type="match status" value="1"/>
</dbReference>
<dbReference type="STRING" id="1817864.A2Z21_00215"/>
<dbReference type="GO" id="GO:0008652">
    <property type="term" value="P:amino acid biosynthetic process"/>
    <property type="evidence" value="ECO:0007669"/>
    <property type="project" value="UniProtKB-KW"/>
</dbReference>
<keyword evidence="7" id="KW-0028">Amino-acid biosynthesis</keyword>
<comment type="caution">
    <text evidence="7">Lacks conserved residue(s) required for the propagation of feature annotation.</text>
</comment>
<keyword evidence="7" id="KW-0057">Aromatic amino acid biosynthesis</keyword>
<feature type="binding site" evidence="7 8">
    <location>
        <position position="66"/>
    </location>
    <ligand>
        <name>substrate</name>
    </ligand>
</feature>
<evidence type="ECO:0000256" key="2">
    <source>
        <dbReference type="ARBA" id="ARBA00004902"/>
    </source>
</evidence>
<name>A0A1F5UPJ3_FRAXR</name>
<dbReference type="AlphaFoldDB" id="A0A1F5UPJ3"/>
<accession>A0A1F5UPJ3</accession>
<evidence type="ECO:0000313" key="9">
    <source>
        <dbReference type="EMBL" id="OGF53057.1"/>
    </source>
</evidence>
<organism evidence="9 10">
    <name type="scientific">Fraserbacteria sp. (strain RBG_16_55_9)</name>
    <dbReference type="NCBI Taxonomy" id="1817864"/>
    <lineage>
        <taxon>Bacteria</taxon>
        <taxon>Candidatus Fraseribacteriota</taxon>
    </lineage>
</organism>
<evidence type="ECO:0000256" key="5">
    <source>
        <dbReference type="ARBA" id="ARBA00012060"/>
    </source>
</evidence>
<protein>
    <recommendedName>
        <fullName evidence="5 7">3-dehydroquinate dehydratase</fullName>
        <shortName evidence="7">3-dehydroquinase</shortName>
        <ecNumber evidence="5 7">4.2.1.10</ecNumber>
    </recommendedName>
    <alternativeName>
        <fullName evidence="7">Type II DHQase</fullName>
    </alternativeName>
</protein>
<comment type="function">
    <text evidence="7">Catalyzes a trans-dehydration via an enolate intermediate.</text>
</comment>
<evidence type="ECO:0000256" key="4">
    <source>
        <dbReference type="ARBA" id="ARBA00011193"/>
    </source>
</evidence>
<dbReference type="InterPro" id="IPR001874">
    <property type="entry name" value="DHquinase_II"/>
</dbReference>
<evidence type="ECO:0000256" key="1">
    <source>
        <dbReference type="ARBA" id="ARBA00001864"/>
    </source>
</evidence>
<dbReference type="GO" id="GO:0009073">
    <property type="term" value="P:aromatic amino acid family biosynthetic process"/>
    <property type="evidence" value="ECO:0007669"/>
    <property type="project" value="UniProtKB-KW"/>
</dbReference>
<evidence type="ECO:0000256" key="3">
    <source>
        <dbReference type="ARBA" id="ARBA00011037"/>
    </source>
</evidence>
<comment type="similarity">
    <text evidence="3 7">Belongs to the type-II 3-dehydroquinase family.</text>
</comment>
<comment type="subunit">
    <text evidence="4 7">Homododecamer.</text>
</comment>
<evidence type="ECO:0000256" key="8">
    <source>
        <dbReference type="PIRSR" id="PIRSR001399-2"/>
    </source>
</evidence>
<dbReference type="Proteomes" id="UP000179157">
    <property type="component" value="Unassembled WGS sequence"/>
</dbReference>
<feature type="binding site" evidence="7 8">
    <location>
        <position position="29"/>
    </location>
    <ligand>
        <name>substrate</name>
    </ligand>
</feature>